<evidence type="ECO:0000313" key="2">
    <source>
        <dbReference type="EMBL" id="TCC08385.1"/>
    </source>
</evidence>
<sequence length="306" mass="33398">MHDDQVDVTTEIVAALIQAQFPQWSGKAIRLVPSTGTVNAIFRIGNDLSARFPLRLVDAAEALTVLEQEAEASAELAQVSRFPAPEPVAFGKPGAGYPMPWSVQTWLPGTIAFDADPSTSDAFAEDLAAFIAALRDAETRGRLFSGEGRGGVLAHHDDWMAKCFEESKGLLDVPRLRQVWSHFRELPRTGADVMSHGDLIPGNVLVAGDRLSGVLDTGGFGPADPALDLVSAWHLLEPGPREVLRRTLGSDDLEWERGKAWAFQQAMGVVWYYVESNPTMSRMGCRTLNRILESMVRVQGGGWRSC</sequence>
<dbReference type="InterPro" id="IPR051678">
    <property type="entry name" value="AGP_Transferase"/>
</dbReference>
<dbReference type="RefSeq" id="WP_131339764.1">
    <property type="nucleotide sequence ID" value="NZ_SJJZ01000002.1"/>
</dbReference>
<dbReference type="InterPro" id="IPR002575">
    <property type="entry name" value="Aminoglycoside_PTrfase"/>
</dbReference>
<dbReference type="PANTHER" id="PTHR21310">
    <property type="entry name" value="AMINOGLYCOSIDE PHOSPHOTRANSFERASE-RELATED-RELATED"/>
    <property type="match status" value="1"/>
</dbReference>
<evidence type="ECO:0000313" key="3">
    <source>
        <dbReference type="Proteomes" id="UP000292346"/>
    </source>
</evidence>
<dbReference type="EMBL" id="SJJZ01000002">
    <property type="protein sequence ID" value="TCC08385.1"/>
    <property type="molecule type" value="Genomic_DNA"/>
</dbReference>
<dbReference type="PANTHER" id="PTHR21310:SF42">
    <property type="entry name" value="BIFUNCTIONAL AAC_APH"/>
    <property type="match status" value="1"/>
</dbReference>
<accession>A0A4R0HBE9</accession>
<dbReference type="AlphaFoldDB" id="A0A4R0HBE9"/>
<name>A0A4R0HBE9_9ACTN</name>
<dbReference type="CDD" id="cd05155">
    <property type="entry name" value="APH_ChoK_like_1"/>
    <property type="match status" value="1"/>
</dbReference>
<dbReference type="Gene3D" id="3.90.1200.10">
    <property type="match status" value="1"/>
</dbReference>
<gene>
    <name evidence="2" type="ORF">E0H45_21095</name>
</gene>
<feature type="domain" description="Aminoglycoside phosphotransferase" evidence="1">
    <location>
        <begin position="38"/>
        <end position="260"/>
    </location>
</feature>
<dbReference type="OrthoDB" id="9797603at2"/>
<reference evidence="2 3" key="1">
    <citation type="submission" date="2019-02" db="EMBL/GenBank/DDBJ databases">
        <title>Kribbella capetownensis sp. nov. and Kribbella speibonae sp. nov., isolated from soil.</title>
        <authorList>
            <person name="Curtis S.M."/>
            <person name="Norton I."/>
            <person name="Everest G.J."/>
            <person name="Meyers P.R."/>
        </authorList>
    </citation>
    <scope>NUCLEOTIDE SEQUENCE [LARGE SCALE GENOMIC DNA]</scope>
    <source>
        <strain evidence="2 3">KCTC 29219</strain>
    </source>
</reference>
<keyword evidence="2" id="KW-0808">Transferase</keyword>
<dbReference type="GO" id="GO:0016740">
    <property type="term" value="F:transferase activity"/>
    <property type="evidence" value="ECO:0007669"/>
    <property type="project" value="UniProtKB-KW"/>
</dbReference>
<dbReference type="Proteomes" id="UP000292346">
    <property type="component" value="Unassembled WGS sequence"/>
</dbReference>
<dbReference type="SUPFAM" id="SSF56112">
    <property type="entry name" value="Protein kinase-like (PK-like)"/>
    <property type="match status" value="1"/>
</dbReference>
<proteinExistence type="predicted"/>
<keyword evidence="3" id="KW-1185">Reference proteome</keyword>
<dbReference type="Gene3D" id="3.30.200.20">
    <property type="entry name" value="Phosphorylase Kinase, domain 1"/>
    <property type="match status" value="1"/>
</dbReference>
<comment type="caution">
    <text evidence="2">The sequence shown here is derived from an EMBL/GenBank/DDBJ whole genome shotgun (WGS) entry which is preliminary data.</text>
</comment>
<dbReference type="InterPro" id="IPR011009">
    <property type="entry name" value="Kinase-like_dom_sf"/>
</dbReference>
<protein>
    <submittedName>
        <fullName evidence="2">Aminoglycoside phosphotransferase family protein</fullName>
    </submittedName>
</protein>
<dbReference type="Pfam" id="PF01636">
    <property type="entry name" value="APH"/>
    <property type="match status" value="1"/>
</dbReference>
<organism evidence="2 3">
    <name type="scientific">Kribbella soli</name>
    <dbReference type="NCBI Taxonomy" id="1124743"/>
    <lineage>
        <taxon>Bacteria</taxon>
        <taxon>Bacillati</taxon>
        <taxon>Actinomycetota</taxon>
        <taxon>Actinomycetes</taxon>
        <taxon>Propionibacteriales</taxon>
        <taxon>Kribbellaceae</taxon>
        <taxon>Kribbella</taxon>
    </lineage>
</organism>
<evidence type="ECO:0000259" key="1">
    <source>
        <dbReference type="Pfam" id="PF01636"/>
    </source>
</evidence>